<dbReference type="InterPro" id="IPR036413">
    <property type="entry name" value="YaeB-like_sf"/>
</dbReference>
<gene>
    <name evidence="5" type="primary">tsaA</name>
    <name evidence="5" type="ORF">J4557_31850</name>
</gene>
<feature type="region of interest" description="Disordered" evidence="3">
    <location>
        <begin position="74"/>
        <end position="100"/>
    </location>
</feature>
<dbReference type="PROSITE" id="PS01318">
    <property type="entry name" value="TSAA_1"/>
    <property type="match status" value="1"/>
</dbReference>
<proteinExistence type="inferred from homology"/>
<dbReference type="Pfam" id="PF01980">
    <property type="entry name" value="TrmO_N"/>
    <property type="match status" value="1"/>
</dbReference>
<dbReference type="PANTHER" id="PTHR12818:SF0">
    <property type="entry name" value="TRNA (ADENINE(37)-N6)-METHYLTRANSFERASE"/>
    <property type="match status" value="1"/>
</dbReference>
<evidence type="ECO:0000313" key="6">
    <source>
        <dbReference type="Proteomes" id="UP000666915"/>
    </source>
</evidence>
<dbReference type="InterPro" id="IPR036414">
    <property type="entry name" value="YaeB_N_sf"/>
</dbReference>
<comment type="similarity">
    <text evidence="2">Belongs to the tRNA methyltransferase O family.</text>
</comment>
<comment type="caution">
    <text evidence="5">The sequence shown here is derived from an EMBL/GenBank/DDBJ whole genome shotgun (WGS) entry which is preliminary data.</text>
</comment>
<dbReference type="NCBIfam" id="TIGR00104">
    <property type="entry name" value="tRNA_TsaA"/>
    <property type="match status" value="1"/>
</dbReference>
<organism evidence="5 6">
    <name type="scientific">Actinomadura nitritigenes</name>
    <dbReference type="NCBI Taxonomy" id="134602"/>
    <lineage>
        <taxon>Bacteria</taxon>
        <taxon>Bacillati</taxon>
        <taxon>Actinomycetota</taxon>
        <taxon>Actinomycetes</taxon>
        <taxon>Streptosporangiales</taxon>
        <taxon>Thermomonosporaceae</taxon>
        <taxon>Actinomadura</taxon>
    </lineage>
</organism>
<evidence type="ECO:0000259" key="4">
    <source>
        <dbReference type="PROSITE" id="PS51668"/>
    </source>
</evidence>
<dbReference type="CDD" id="cd09281">
    <property type="entry name" value="UPF0066"/>
    <property type="match status" value="1"/>
</dbReference>
<protein>
    <submittedName>
        <fullName evidence="5">tRNA (N6-threonylcarbamoyladenosine(37)-N6)-methyltransferase TrmO</fullName>
    </submittedName>
</protein>
<dbReference type="InterPro" id="IPR023368">
    <property type="entry name" value="UPF0066_cons_site"/>
</dbReference>
<evidence type="ECO:0000256" key="3">
    <source>
        <dbReference type="SAM" id="MobiDB-lite"/>
    </source>
</evidence>
<accession>A0ABS3R7B6</accession>
<name>A0ABS3R7B6_9ACTN</name>
<evidence type="ECO:0000256" key="2">
    <source>
        <dbReference type="ARBA" id="ARBA00033753"/>
    </source>
</evidence>
<keyword evidence="1" id="KW-0949">S-adenosyl-L-methionine</keyword>
<dbReference type="Proteomes" id="UP000666915">
    <property type="component" value="Unassembled WGS sequence"/>
</dbReference>
<dbReference type="PROSITE" id="PS51668">
    <property type="entry name" value="TSAA_2"/>
    <property type="match status" value="1"/>
</dbReference>
<dbReference type="Gene3D" id="2.40.30.70">
    <property type="entry name" value="YaeB-like"/>
    <property type="match status" value="1"/>
</dbReference>
<dbReference type="EMBL" id="JAGEOK010000023">
    <property type="protein sequence ID" value="MBO2442129.1"/>
    <property type="molecule type" value="Genomic_DNA"/>
</dbReference>
<keyword evidence="6" id="KW-1185">Reference proteome</keyword>
<evidence type="ECO:0000256" key="1">
    <source>
        <dbReference type="ARBA" id="ARBA00022691"/>
    </source>
</evidence>
<dbReference type="RefSeq" id="WP_208270458.1">
    <property type="nucleotide sequence ID" value="NZ_BAAAGM010000066.1"/>
</dbReference>
<feature type="domain" description="TsaA-like" evidence="4">
    <location>
        <begin position="10"/>
        <end position="140"/>
    </location>
</feature>
<dbReference type="PANTHER" id="PTHR12818">
    <property type="entry name" value="TRNA (ADENINE(37)-N6)-METHYLTRANSFERASE"/>
    <property type="match status" value="1"/>
</dbReference>
<dbReference type="InterPro" id="IPR040372">
    <property type="entry name" value="YaeB-like"/>
</dbReference>
<sequence>MENIRGDLTLTPVGHVSSPLSDRAAAPKQGTEGAPDAWLVFEPAYHAALEGLRAGDRVIVLTWLHLASRDVLRTRPRDDPANPETGVFATRSPARPNPIGLHPVEILQVTGRRVRVRGLEALDGTPVLDVKPVLAGDTGP</sequence>
<feature type="region of interest" description="Disordered" evidence="3">
    <location>
        <begin position="1"/>
        <end position="31"/>
    </location>
</feature>
<dbReference type="InterPro" id="IPR023370">
    <property type="entry name" value="TrmO-like_N"/>
</dbReference>
<reference evidence="5 6" key="1">
    <citation type="submission" date="2021-03" db="EMBL/GenBank/DDBJ databases">
        <authorList>
            <person name="Kanchanasin P."/>
            <person name="Saeng-In P."/>
            <person name="Phongsopitanun W."/>
            <person name="Yuki M."/>
            <person name="Kudo T."/>
            <person name="Ohkuma M."/>
            <person name="Tanasupawat S."/>
        </authorList>
    </citation>
    <scope>NUCLEOTIDE SEQUENCE [LARGE SCALE GENOMIC DNA]</scope>
    <source>
        <strain evidence="5 6">L46</strain>
    </source>
</reference>
<evidence type="ECO:0000313" key="5">
    <source>
        <dbReference type="EMBL" id="MBO2442129.1"/>
    </source>
</evidence>
<dbReference type="SUPFAM" id="SSF118196">
    <property type="entry name" value="YaeB-like"/>
    <property type="match status" value="1"/>
</dbReference>